<dbReference type="AlphaFoldDB" id="A0A8T2QE74"/>
<accession>A0A8T2QE74</accession>
<dbReference type="OMA" id="SCFEIAM"/>
<feature type="domain" description="Fungal lipase-type" evidence="1">
    <location>
        <begin position="144"/>
        <end position="184"/>
    </location>
</feature>
<dbReference type="InterPro" id="IPR002921">
    <property type="entry name" value="Fungal_lipase-type"/>
</dbReference>
<reference evidence="2" key="1">
    <citation type="submission" date="2021-08" db="EMBL/GenBank/DDBJ databases">
        <title>WGS assembly of Ceratopteris richardii.</title>
        <authorList>
            <person name="Marchant D.B."/>
            <person name="Chen G."/>
            <person name="Jenkins J."/>
            <person name="Shu S."/>
            <person name="Leebens-Mack J."/>
            <person name="Grimwood J."/>
            <person name="Schmutz J."/>
            <person name="Soltis P."/>
            <person name="Soltis D."/>
            <person name="Chen Z.-H."/>
        </authorList>
    </citation>
    <scope>NUCLEOTIDE SEQUENCE</scope>
    <source>
        <strain evidence="2">Whitten #5841</strain>
        <tissue evidence="2">Leaf</tissue>
    </source>
</reference>
<gene>
    <name evidence="2" type="ORF">KP509_35G003400</name>
</gene>
<dbReference type="Pfam" id="PF01764">
    <property type="entry name" value="Lipase_3"/>
    <property type="match status" value="1"/>
</dbReference>
<evidence type="ECO:0000313" key="2">
    <source>
        <dbReference type="EMBL" id="KAH7281920.1"/>
    </source>
</evidence>
<evidence type="ECO:0000313" key="3">
    <source>
        <dbReference type="Proteomes" id="UP000825935"/>
    </source>
</evidence>
<dbReference type="Proteomes" id="UP000825935">
    <property type="component" value="Chromosome 35"/>
</dbReference>
<organism evidence="2 3">
    <name type="scientific">Ceratopteris richardii</name>
    <name type="common">Triangle waterfern</name>
    <dbReference type="NCBI Taxonomy" id="49495"/>
    <lineage>
        <taxon>Eukaryota</taxon>
        <taxon>Viridiplantae</taxon>
        <taxon>Streptophyta</taxon>
        <taxon>Embryophyta</taxon>
        <taxon>Tracheophyta</taxon>
        <taxon>Polypodiopsida</taxon>
        <taxon>Polypodiidae</taxon>
        <taxon>Polypodiales</taxon>
        <taxon>Pteridineae</taxon>
        <taxon>Pteridaceae</taxon>
        <taxon>Parkerioideae</taxon>
        <taxon>Ceratopteris</taxon>
    </lineage>
</organism>
<comment type="caution">
    <text evidence="2">The sequence shown here is derived from an EMBL/GenBank/DDBJ whole genome shotgun (WGS) entry which is preliminary data.</text>
</comment>
<sequence length="353" mass="39990">MKVDDRDVFDLTGPNHLCNKSLCSDNKRALIGALVQAVYVSEVDRHQRRLGPCALAPKWWAELGYELVRFLREDEESEPIVGAIYRRLAGREAFSEADRNELPTVVVAFRGTMLRHEEPLRYDMTANLNVFLNHLHATRRFFTALETIRSSVNEVGLENITIAGHSLGASIALLAGQTLAYEGIFVDTHLFSPPFPSPPIERIKHRKVKLALNLTGVACATGLSHLLLDKGKMETSFRQFFSLRAWCPHLYVNPLDPICSSYISYFNTHEFMQRIGASSFAHMTAPVSLRGTLQQFFLNDCKPFHLVPCAILHVVNKRCAKLVRAHGLHQWWWPDIEVDYQKMSVIAGDMMSD</sequence>
<protein>
    <recommendedName>
        <fullName evidence="1">Fungal lipase-type domain-containing protein</fullName>
    </recommendedName>
</protein>
<proteinExistence type="predicted"/>
<dbReference type="SUPFAM" id="SSF53474">
    <property type="entry name" value="alpha/beta-Hydrolases"/>
    <property type="match status" value="1"/>
</dbReference>
<name>A0A8T2QE74_CERRI</name>
<dbReference type="PANTHER" id="PTHR31479:SF2">
    <property type="entry name" value="ALPHA_BETA-HYDROLASES SUPERFAMILY PROTEIN"/>
    <property type="match status" value="1"/>
</dbReference>
<dbReference type="PANTHER" id="PTHR31479">
    <property type="entry name" value="ALPHA/BETA-HYDROLASES SUPERFAMILY PROTEIN"/>
    <property type="match status" value="1"/>
</dbReference>
<keyword evidence="3" id="KW-1185">Reference proteome</keyword>
<evidence type="ECO:0000259" key="1">
    <source>
        <dbReference type="Pfam" id="PF01764"/>
    </source>
</evidence>
<dbReference type="OrthoDB" id="58570at2759"/>
<dbReference type="EMBL" id="CM035440">
    <property type="protein sequence ID" value="KAH7281920.1"/>
    <property type="molecule type" value="Genomic_DNA"/>
</dbReference>
<dbReference type="GO" id="GO:0006629">
    <property type="term" value="P:lipid metabolic process"/>
    <property type="evidence" value="ECO:0007669"/>
    <property type="project" value="InterPro"/>
</dbReference>
<dbReference type="InterPro" id="IPR029058">
    <property type="entry name" value="AB_hydrolase_fold"/>
</dbReference>
<dbReference type="Gene3D" id="3.40.50.1820">
    <property type="entry name" value="alpha/beta hydrolase"/>
    <property type="match status" value="1"/>
</dbReference>